<proteinExistence type="predicted"/>
<evidence type="ECO:0000313" key="2">
    <source>
        <dbReference type="EMBL" id="KIM74482.1"/>
    </source>
</evidence>
<accession>A0A0C3BAX5</accession>
<dbReference type="HOGENOM" id="CLU_2832084_0_0_1"/>
<keyword evidence="3" id="KW-1185">Reference proteome</keyword>
<protein>
    <submittedName>
        <fullName evidence="2">Uncharacterized protein</fullName>
    </submittedName>
</protein>
<keyword evidence="1" id="KW-0732">Signal</keyword>
<sequence>MSENWIGSLLIVGLWRLNTTSPTPASLSVFLTSFATISTRRSRLTEGFEADMIEYVAENTTGLDVG</sequence>
<evidence type="ECO:0000256" key="1">
    <source>
        <dbReference type="SAM" id="SignalP"/>
    </source>
</evidence>
<gene>
    <name evidence="2" type="ORF">PILCRDRAFT_828183</name>
</gene>
<reference evidence="2 3" key="1">
    <citation type="submission" date="2014-04" db="EMBL/GenBank/DDBJ databases">
        <authorList>
            <consortium name="DOE Joint Genome Institute"/>
            <person name="Kuo A."/>
            <person name="Tarkka M."/>
            <person name="Buscot F."/>
            <person name="Kohler A."/>
            <person name="Nagy L.G."/>
            <person name="Floudas D."/>
            <person name="Copeland A."/>
            <person name="Barry K.W."/>
            <person name="Cichocki N."/>
            <person name="Veneault-Fourrey C."/>
            <person name="LaButti K."/>
            <person name="Lindquist E.A."/>
            <person name="Lipzen A."/>
            <person name="Lundell T."/>
            <person name="Morin E."/>
            <person name="Murat C."/>
            <person name="Sun H."/>
            <person name="Tunlid A."/>
            <person name="Henrissat B."/>
            <person name="Grigoriev I.V."/>
            <person name="Hibbett D.S."/>
            <person name="Martin F."/>
            <person name="Nordberg H.P."/>
            <person name="Cantor M.N."/>
            <person name="Hua S.X."/>
        </authorList>
    </citation>
    <scope>NUCLEOTIDE SEQUENCE [LARGE SCALE GENOMIC DNA]</scope>
    <source>
        <strain evidence="2 3">F 1598</strain>
    </source>
</reference>
<name>A0A0C3BAX5_PILCF</name>
<feature type="signal peptide" evidence="1">
    <location>
        <begin position="1"/>
        <end position="20"/>
    </location>
</feature>
<organism evidence="2 3">
    <name type="scientific">Piloderma croceum (strain F 1598)</name>
    <dbReference type="NCBI Taxonomy" id="765440"/>
    <lineage>
        <taxon>Eukaryota</taxon>
        <taxon>Fungi</taxon>
        <taxon>Dikarya</taxon>
        <taxon>Basidiomycota</taxon>
        <taxon>Agaricomycotina</taxon>
        <taxon>Agaricomycetes</taxon>
        <taxon>Agaricomycetidae</taxon>
        <taxon>Atheliales</taxon>
        <taxon>Atheliaceae</taxon>
        <taxon>Piloderma</taxon>
    </lineage>
</organism>
<evidence type="ECO:0000313" key="3">
    <source>
        <dbReference type="Proteomes" id="UP000054166"/>
    </source>
</evidence>
<dbReference type="Proteomes" id="UP000054166">
    <property type="component" value="Unassembled WGS sequence"/>
</dbReference>
<feature type="chain" id="PRO_5002172570" evidence="1">
    <location>
        <begin position="21"/>
        <end position="66"/>
    </location>
</feature>
<dbReference type="InParanoid" id="A0A0C3BAX5"/>
<reference evidence="3" key="2">
    <citation type="submission" date="2015-01" db="EMBL/GenBank/DDBJ databases">
        <title>Evolutionary Origins and Diversification of the Mycorrhizal Mutualists.</title>
        <authorList>
            <consortium name="DOE Joint Genome Institute"/>
            <consortium name="Mycorrhizal Genomics Consortium"/>
            <person name="Kohler A."/>
            <person name="Kuo A."/>
            <person name="Nagy L.G."/>
            <person name="Floudas D."/>
            <person name="Copeland A."/>
            <person name="Barry K.W."/>
            <person name="Cichocki N."/>
            <person name="Veneault-Fourrey C."/>
            <person name="LaButti K."/>
            <person name="Lindquist E.A."/>
            <person name="Lipzen A."/>
            <person name="Lundell T."/>
            <person name="Morin E."/>
            <person name="Murat C."/>
            <person name="Riley R."/>
            <person name="Ohm R."/>
            <person name="Sun H."/>
            <person name="Tunlid A."/>
            <person name="Henrissat B."/>
            <person name="Grigoriev I.V."/>
            <person name="Hibbett D.S."/>
            <person name="Martin F."/>
        </authorList>
    </citation>
    <scope>NUCLEOTIDE SEQUENCE [LARGE SCALE GENOMIC DNA]</scope>
    <source>
        <strain evidence="3">F 1598</strain>
    </source>
</reference>
<dbReference type="AlphaFoldDB" id="A0A0C3BAX5"/>
<dbReference type="EMBL" id="KN833060">
    <property type="protein sequence ID" value="KIM74482.1"/>
    <property type="molecule type" value="Genomic_DNA"/>
</dbReference>